<feature type="domain" description="HTH araC/xylS-type" evidence="5">
    <location>
        <begin position="374"/>
        <end position="472"/>
    </location>
</feature>
<name>A0AAE3ASR9_9FIRM</name>
<feature type="region of interest" description="Disordered" evidence="4">
    <location>
        <begin position="130"/>
        <end position="152"/>
    </location>
</feature>
<reference evidence="6" key="1">
    <citation type="submission" date="2021-10" db="EMBL/GenBank/DDBJ databases">
        <title>Anaerobic single-cell dispensing facilitates the cultivation of human gut bacteria.</title>
        <authorList>
            <person name="Afrizal A."/>
        </authorList>
    </citation>
    <scope>NUCLEOTIDE SEQUENCE</scope>
    <source>
        <strain evidence="6">CLA-AA-H274</strain>
    </source>
</reference>
<keyword evidence="7" id="KW-1185">Reference proteome</keyword>
<dbReference type="Gene3D" id="1.10.10.60">
    <property type="entry name" value="Homeodomain-like"/>
    <property type="match status" value="2"/>
</dbReference>
<keyword evidence="1" id="KW-0805">Transcription regulation</keyword>
<sequence length="485" mass="55847">MNETKETRNIKESTEKSKTKLTKKHAEILTLMNELYEHWGLHVLLITDPSTQCESVDLGFRKRMYISPQYNQIADLLRSHLEENTFYLYEDELLMNYSLFRLPPELSESLSLSFDCSDCSDRHLTFSSDTDTSDIDTSASSSNSSSNSGSEPFSPVLCVGPILFQSLSTAEISERINTLKINPLYQQDLIEFYNYIPIVSSRELWIHTLMFFLRKLSENPITFRELSFSEKAWGFVTRDEDNYSLPSQPDVALTAIEDRYKAEHDLMEAVASGNTQEAMLRCQRFLSYRLSPRVSSPLRDRKNILFTFNTLLRKSAEAGGVHPLHIDNLSRTLAIQIESAMTVDQLNQIRSGMVRKYCILVQNYSRRAYSQLVQTCMNNIDFYYNTELSLSWLARQCAVSESHLSTAFRKETGMTVTDYINKTRIRQALILLNTTSLPVGEISSRCGFFDANYFSRVFRKFQGQSPKQYRSMIHQKTRDSESSLS</sequence>
<comment type="caution">
    <text evidence="6">The sequence shown here is derived from an EMBL/GenBank/DDBJ whole genome shotgun (WGS) entry which is preliminary data.</text>
</comment>
<dbReference type="Proteomes" id="UP001198962">
    <property type="component" value="Unassembled WGS sequence"/>
</dbReference>
<gene>
    <name evidence="6" type="ORF">LKD32_10400</name>
</gene>
<dbReference type="InterPro" id="IPR018060">
    <property type="entry name" value="HTH_AraC"/>
</dbReference>
<dbReference type="AlphaFoldDB" id="A0AAE3ASR9"/>
<dbReference type="PRINTS" id="PR00032">
    <property type="entry name" value="HTHARAC"/>
</dbReference>
<organism evidence="6 7">
    <name type="scientific">Brotaphodocola catenula</name>
    <dbReference type="NCBI Taxonomy" id="2885361"/>
    <lineage>
        <taxon>Bacteria</taxon>
        <taxon>Bacillati</taxon>
        <taxon>Bacillota</taxon>
        <taxon>Clostridia</taxon>
        <taxon>Lachnospirales</taxon>
        <taxon>Lachnospiraceae</taxon>
        <taxon>Brotaphodocola</taxon>
    </lineage>
</organism>
<dbReference type="PANTHER" id="PTHR43280:SF28">
    <property type="entry name" value="HTH-TYPE TRANSCRIPTIONAL ACTIVATOR RHAS"/>
    <property type="match status" value="1"/>
</dbReference>
<dbReference type="SMART" id="SM00342">
    <property type="entry name" value="HTH_ARAC"/>
    <property type="match status" value="1"/>
</dbReference>
<dbReference type="InterPro" id="IPR020449">
    <property type="entry name" value="Tscrpt_reg_AraC-type_HTH"/>
</dbReference>
<feature type="compositionally biased region" description="Low complexity" evidence="4">
    <location>
        <begin position="130"/>
        <end position="150"/>
    </location>
</feature>
<dbReference type="InterPro" id="IPR009057">
    <property type="entry name" value="Homeodomain-like_sf"/>
</dbReference>
<dbReference type="GO" id="GO:0003700">
    <property type="term" value="F:DNA-binding transcription factor activity"/>
    <property type="evidence" value="ECO:0007669"/>
    <property type="project" value="InterPro"/>
</dbReference>
<keyword evidence="3" id="KW-0804">Transcription</keyword>
<dbReference type="RefSeq" id="WP_308451632.1">
    <property type="nucleotide sequence ID" value="NZ_JAJEPU010000030.1"/>
</dbReference>
<evidence type="ECO:0000256" key="3">
    <source>
        <dbReference type="ARBA" id="ARBA00023163"/>
    </source>
</evidence>
<evidence type="ECO:0000256" key="2">
    <source>
        <dbReference type="ARBA" id="ARBA00023125"/>
    </source>
</evidence>
<dbReference type="PANTHER" id="PTHR43280">
    <property type="entry name" value="ARAC-FAMILY TRANSCRIPTIONAL REGULATOR"/>
    <property type="match status" value="1"/>
</dbReference>
<dbReference type="PROSITE" id="PS00041">
    <property type="entry name" value="HTH_ARAC_FAMILY_1"/>
    <property type="match status" value="1"/>
</dbReference>
<evidence type="ECO:0000256" key="4">
    <source>
        <dbReference type="SAM" id="MobiDB-lite"/>
    </source>
</evidence>
<dbReference type="Pfam" id="PF12833">
    <property type="entry name" value="HTH_18"/>
    <property type="match status" value="1"/>
</dbReference>
<dbReference type="InterPro" id="IPR018062">
    <property type="entry name" value="HTH_AraC-typ_CS"/>
</dbReference>
<evidence type="ECO:0000256" key="1">
    <source>
        <dbReference type="ARBA" id="ARBA00023015"/>
    </source>
</evidence>
<dbReference type="EMBL" id="JAJEPU010000030">
    <property type="protein sequence ID" value="MCC2165277.1"/>
    <property type="molecule type" value="Genomic_DNA"/>
</dbReference>
<dbReference type="PROSITE" id="PS01124">
    <property type="entry name" value="HTH_ARAC_FAMILY_2"/>
    <property type="match status" value="1"/>
</dbReference>
<dbReference type="GO" id="GO:0043565">
    <property type="term" value="F:sequence-specific DNA binding"/>
    <property type="evidence" value="ECO:0007669"/>
    <property type="project" value="InterPro"/>
</dbReference>
<keyword evidence="2" id="KW-0238">DNA-binding</keyword>
<evidence type="ECO:0000313" key="7">
    <source>
        <dbReference type="Proteomes" id="UP001198962"/>
    </source>
</evidence>
<evidence type="ECO:0000259" key="5">
    <source>
        <dbReference type="PROSITE" id="PS01124"/>
    </source>
</evidence>
<protein>
    <submittedName>
        <fullName evidence="6">Helix-turn-helix transcriptional regulator</fullName>
    </submittedName>
</protein>
<proteinExistence type="predicted"/>
<accession>A0AAE3ASR9</accession>
<evidence type="ECO:0000313" key="6">
    <source>
        <dbReference type="EMBL" id="MCC2165277.1"/>
    </source>
</evidence>
<dbReference type="SUPFAM" id="SSF46689">
    <property type="entry name" value="Homeodomain-like"/>
    <property type="match status" value="2"/>
</dbReference>